<dbReference type="AlphaFoldDB" id="A0A2P2LWI2"/>
<proteinExistence type="predicted"/>
<dbReference type="EMBL" id="GGEC01041829">
    <property type="protein sequence ID" value="MBX22313.1"/>
    <property type="molecule type" value="Transcribed_RNA"/>
</dbReference>
<name>A0A2P2LWI2_RHIMU</name>
<protein>
    <submittedName>
        <fullName evidence="1">Nucleolar RNA-associated protein</fullName>
    </submittedName>
</protein>
<reference evidence="1" key="1">
    <citation type="submission" date="2018-02" db="EMBL/GenBank/DDBJ databases">
        <title>Rhizophora mucronata_Transcriptome.</title>
        <authorList>
            <person name="Meera S.P."/>
            <person name="Sreeshan A."/>
            <person name="Augustine A."/>
        </authorList>
    </citation>
    <scope>NUCLEOTIDE SEQUENCE</scope>
    <source>
        <tissue evidence="1">Leaf</tissue>
    </source>
</reference>
<sequence>MFLQITRMNLALSLRPCFKRPCNFCSNNLQHSSSKQNPEAYTSFFSLRFNL</sequence>
<evidence type="ECO:0000313" key="1">
    <source>
        <dbReference type="EMBL" id="MBX22313.1"/>
    </source>
</evidence>
<organism evidence="1">
    <name type="scientific">Rhizophora mucronata</name>
    <name type="common">Asiatic mangrove</name>
    <dbReference type="NCBI Taxonomy" id="61149"/>
    <lineage>
        <taxon>Eukaryota</taxon>
        <taxon>Viridiplantae</taxon>
        <taxon>Streptophyta</taxon>
        <taxon>Embryophyta</taxon>
        <taxon>Tracheophyta</taxon>
        <taxon>Spermatophyta</taxon>
        <taxon>Magnoliopsida</taxon>
        <taxon>eudicotyledons</taxon>
        <taxon>Gunneridae</taxon>
        <taxon>Pentapetalae</taxon>
        <taxon>rosids</taxon>
        <taxon>fabids</taxon>
        <taxon>Malpighiales</taxon>
        <taxon>Rhizophoraceae</taxon>
        <taxon>Rhizophora</taxon>
    </lineage>
</organism>
<accession>A0A2P2LWI2</accession>